<reference evidence="2" key="1">
    <citation type="journal article" date="2008" name="Nature">
        <title>The amphioxus genome and the evolution of the chordate karyotype.</title>
        <authorList>
            <consortium name="US DOE Joint Genome Institute (JGI-PGF)"/>
            <person name="Putnam N.H."/>
            <person name="Butts T."/>
            <person name="Ferrier D.E.K."/>
            <person name="Furlong R.F."/>
            <person name="Hellsten U."/>
            <person name="Kawashima T."/>
            <person name="Robinson-Rechavi M."/>
            <person name="Shoguchi E."/>
            <person name="Terry A."/>
            <person name="Yu J.-K."/>
            <person name="Benito-Gutierrez E.L."/>
            <person name="Dubchak I."/>
            <person name="Garcia-Fernandez J."/>
            <person name="Gibson-Brown J.J."/>
            <person name="Grigoriev I.V."/>
            <person name="Horton A.C."/>
            <person name="de Jong P.J."/>
            <person name="Jurka J."/>
            <person name="Kapitonov V.V."/>
            <person name="Kohara Y."/>
            <person name="Kuroki Y."/>
            <person name="Lindquist E."/>
            <person name="Lucas S."/>
            <person name="Osoegawa K."/>
            <person name="Pennacchio L.A."/>
            <person name="Salamov A.A."/>
            <person name="Satou Y."/>
            <person name="Sauka-Spengler T."/>
            <person name="Schmutz J."/>
            <person name="Shin-I T."/>
            <person name="Toyoda A."/>
            <person name="Bronner-Fraser M."/>
            <person name="Fujiyama A."/>
            <person name="Holland L.Z."/>
            <person name="Holland P.W.H."/>
            <person name="Satoh N."/>
            <person name="Rokhsar D.S."/>
        </authorList>
    </citation>
    <scope>NUCLEOTIDE SEQUENCE [LARGE SCALE GENOMIC DNA]</scope>
    <source>
        <strain evidence="2">S238N-H82</strain>
        <tissue evidence="2">Testes</tissue>
    </source>
</reference>
<dbReference type="InParanoid" id="C3ZK90"/>
<evidence type="ECO:0000256" key="1">
    <source>
        <dbReference type="SAM" id="MobiDB-lite"/>
    </source>
</evidence>
<protein>
    <submittedName>
        <fullName evidence="2">Uncharacterized protein</fullName>
    </submittedName>
</protein>
<name>C3ZK90_BRAFL</name>
<dbReference type="STRING" id="7739.C3ZK90"/>
<organism>
    <name type="scientific">Branchiostoma floridae</name>
    <name type="common">Florida lancelet</name>
    <name type="synonym">Amphioxus</name>
    <dbReference type="NCBI Taxonomy" id="7739"/>
    <lineage>
        <taxon>Eukaryota</taxon>
        <taxon>Metazoa</taxon>
        <taxon>Chordata</taxon>
        <taxon>Cephalochordata</taxon>
        <taxon>Leptocardii</taxon>
        <taxon>Amphioxiformes</taxon>
        <taxon>Branchiostomatidae</taxon>
        <taxon>Branchiostoma</taxon>
    </lineage>
</organism>
<dbReference type="EMBL" id="GG666636">
    <property type="protein sequence ID" value="EEN46989.1"/>
    <property type="molecule type" value="Genomic_DNA"/>
</dbReference>
<dbReference type="AlphaFoldDB" id="C3ZK90"/>
<sequence length="274" mass="28316">MSSSCCWRRGDSIIGEYNVSGSLKANTSFSWLFGSGRWIGENAGGQVNGRSGDDSQLAGVRGIGSSGDDSQLAGVRGIGSSGDDSQLAGVRGIDSSGDDSQLAGVRGIDSSGDDSQLAGVRGIGSSGDDPQLAGVRGIGSSGDESQLAGVRGIGSSGDDSQLVRGIGCNVDGLDSARERGIGRSGEDSKRTGDVLENLAARGLGPSRRCTKMFRFLLDGTQDGPSSGIARFDRIAQLSSLFDVKVWQLQAPPQSHVSWPLRVESLVSCPEWALF</sequence>
<accession>C3ZK90</accession>
<feature type="region of interest" description="Disordered" evidence="1">
    <location>
        <begin position="44"/>
        <end position="158"/>
    </location>
</feature>
<gene>
    <name evidence="2" type="ORF">BRAFLDRAFT_69471</name>
</gene>
<evidence type="ECO:0000313" key="2">
    <source>
        <dbReference type="EMBL" id="EEN46989.1"/>
    </source>
</evidence>
<proteinExistence type="predicted"/>